<dbReference type="AlphaFoldDB" id="A0A645FEQ3"/>
<evidence type="ECO:0000313" key="2">
    <source>
        <dbReference type="EMBL" id="MPN12787.1"/>
    </source>
</evidence>
<evidence type="ECO:0000259" key="1">
    <source>
        <dbReference type="PROSITE" id="PS50943"/>
    </source>
</evidence>
<reference evidence="2" key="1">
    <citation type="submission" date="2019-08" db="EMBL/GenBank/DDBJ databases">
        <authorList>
            <person name="Kucharzyk K."/>
            <person name="Murdoch R.W."/>
            <person name="Higgins S."/>
            <person name="Loffler F."/>
        </authorList>
    </citation>
    <scope>NUCLEOTIDE SEQUENCE</scope>
</reference>
<dbReference type="PROSITE" id="PS50943">
    <property type="entry name" value="HTH_CROC1"/>
    <property type="match status" value="1"/>
</dbReference>
<dbReference type="GO" id="GO:0003677">
    <property type="term" value="F:DNA binding"/>
    <property type="evidence" value="ECO:0007669"/>
    <property type="project" value="InterPro"/>
</dbReference>
<name>A0A645FEQ3_9ZZZZ</name>
<gene>
    <name evidence="2" type="ORF">SDC9_160107</name>
</gene>
<dbReference type="EMBL" id="VSSQ01059199">
    <property type="protein sequence ID" value="MPN12787.1"/>
    <property type="molecule type" value="Genomic_DNA"/>
</dbReference>
<dbReference type="InterPro" id="IPR010982">
    <property type="entry name" value="Lambda_DNA-bd_dom_sf"/>
</dbReference>
<accession>A0A645FEQ3</accession>
<protein>
    <recommendedName>
        <fullName evidence="1">HTH cro/C1-type domain-containing protein</fullName>
    </recommendedName>
</protein>
<dbReference type="SUPFAM" id="SSF47413">
    <property type="entry name" value="lambda repressor-like DNA-binding domains"/>
    <property type="match status" value="1"/>
</dbReference>
<proteinExistence type="predicted"/>
<comment type="caution">
    <text evidence="2">The sequence shown here is derived from an EMBL/GenBank/DDBJ whole genome shotgun (WGS) entry which is preliminary data.</text>
</comment>
<feature type="domain" description="HTH cro/C1-type" evidence="1">
    <location>
        <begin position="6"/>
        <end position="60"/>
    </location>
</feature>
<organism evidence="2">
    <name type="scientific">bioreactor metagenome</name>
    <dbReference type="NCBI Taxonomy" id="1076179"/>
    <lineage>
        <taxon>unclassified sequences</taxon>
        <taxon>metagenomes</taxon>
        <taxon>ecological metagenomes</taxon>
    </lineage>
</organism>
<dbReference type="Gene3D" id="1.10.260.40">
    <property type="entry name" value="lambda repressor-like DNA-binding domains"/>
    <property type="match status" value="1"/>
</dbReference>
<dbReference type="CDD" id="cd00093">
    <property type="entry name" value="HTH_XRE"/>
    <property type="match status" value="1"/>
</dbReference>
<sequence length="70" mass="7962">MMSRELKSIRVKNGLTQEALAEKLEMSVTAYSKRENGQIEFNVTEIKKLKDALVLNDDDVIRIFFGSEVA</sequence>
<dbReference type="Pfam" id="PF01381">
    <property type="entry name" value="HTH_3"/>
    <property type="match status" value="1"/>
</dbReference>
<dbReference type="InterPro" id="IPR001387">
    <property type="entry name" value="Cro/C1-type_HTH"/>
</dbReference>
<dbReference type="SMART" id="SM00530">
    <property type="entry name" value="HTH_XRE"/>
    <property type="match status" value="1"/>
</dbReference>